<dbReference type="OrthoDB" id="9808360at2"/>
<dbReference type="PROSITE" id="PS51197">
    <property type="entry name" value="HTH_RRF2_2"/>
    <property type="match status" value="1"/>
</dbReference>
<reference evidence="3" key="1">
    <citation type="journal article" date="2011" name="Stand. Genomic Sci.">
        <title>Genome sequence of the filamentous, gliding Thiothrix nivea neotype strain (JP2(T)).</title>
        <authorList>
            <person name="Lapidus A."/>
            <person name="Nolan M."/>
            <person name="Lucas S."/>
            <person name="Glavina Del Rio T."/>
            <person name="Tice H."/>
            <person name="Cheng J.F."/>
            <person name="Tapia R."/>
            <person name="Han C."/>
            <person name="Goodwin L."/>
            <person name="Pitluck S."/>
            <person name="Liolios K."/>
            <person name="Pagani I."/>
            <person name="Ivanova N."/>
            <person name="Huntemann M."/>
            <person name="Mavromatis K."/>
            <person name="Mikhailova N."/>
            <person name="Pati A."/>
            <person name="Chen A."/>
            <person name="Palaniappan K."/>
            <person name="Land M."/>
            <person name="Brambilla E.M."/>
            <person name="Rohde M."/>
            <person name="Abt B."/>
            <person name="Verbarg S."/>
            <person name="Goker M."/>
            <person name="Bristow J."/>
            <person name="Eisen J.A."/>
            <person name="Markowitz V."/>
            <person name="Hugenholtz P."/>
            <person name="Kyrpides N.C."/>
            <person name="Klenk H.P."/>
            <person name="Woyke T."/>
        </authorList>
    </citation>
    <scope>NUCLEOTIDE SEQUENCE [LARGE SCALE GENOMIC DNA]</scope>
    <source>
        <strain evidence="3">ATCC 35100 / DSM 5205 / JP2</strain>
    </source>
</reference>
<dbReference type="PANTHER" id="PTHR33221">
    <property type="entry name" value="WINGED HELIX-TURN-HELIX TRANSCRIPTIONAL REGULATOR, RRF2 FAMILY"/>
    <property type="match status" value="1"/>
</dbReference>
<dbReference type="RefSeq" id="WP_002710298.1">
    <property type="nucleotide sequence ID" value="NZ_JH651384.1"/>
</dbReference>
<evidence type="ECO:0000256" key="1">
    <source>
        <dbReference type="ARBA" id="ARBA00023125"/>
    </source>
</evidence>
<dbReference type="Gene3D" id="1.10.10.10">
    <property type="entry name" value="Winged helix-like DNA-binding domain superfamily/Winged helix DNA-binding domain"/>
    <property type="match status" value="1"/>
</dbReference>
<gene>
    <name evidence="2" type="ORF">Thini_3924</name>
</gene>
<protein>
    <submittedName>
        <fullName evidence="2">Transcriptional regulator, BadM/Rrf2 family</fullName>
    </submittedName>
</protein>
<dbReference type="EMBL" id="JH651384">
    <property type="protein sequence ID" value="EIJ36424.1"/>
    <property type="molecule type" value="Genomic_DNA"/>
</dbReference>
<keyword evidence="3" id="KW-1185">Reference proteome</keyword>
<dbReference type="GO" id="GO:0003677">
    <property type="term" value="F:DNA binding"/>
    <property type="evidence" value="ECO:0007669"/>
    <property type="project" value="UniProtKB-KW"/>
</dbReference>
<dbReference type="Pfam" id="PF02082">
    <property type="entry name" value="Rrf2"/>
    <property type="match status" value="1"/>
</dbReference>
<organism evidence="2 3">
    <name type="scientific">Thiothrix nivea (strain ATCC 35100 / DSM 5205 / JP2)</name>
    <dbReference type="NCBI Taxonomy" id="870187"/>
    <lineage>
        <taxon>Bacteria</taxon>
        <taxon>Pseudomonadati</taxon>
        <taxon>Pseudomonadota</taxon>
        <taxon>Gammaproteobacteria</taxon>
        <taxon>Thiotrichales</taxon>
        <taxon>Thiotrichaceae</taxon>
        <taxon>Thiothrix</taxon>
    </lineage>
</organism>
<dbReference type="PANTHER" id="PTHR33221:SF5">
    <property type="entry name" value="HTH-TYPE TRANSCRIPTIONAL REGULATOR ISCR"/>
    <property type="match status" value="1"/>
</dbReference>
<evidence type="ECO:0000313" key="2">
    <source>
        <dbReference type="EMBL" id="EIJ36424.1"/>
    </source>
</evidence>
<proteinExistence type="predicted"/>
<dbReference type="InterPro" id="IPR036390">
    <property type="entry name" value="WH_DNA-bd_sf"/>
</dbReference>
<name>A0A656HK07_THINJ</name>
<dbReference type="GO" id="GO:0005829">
    <property type="term" value="C:cytosol"/>
    <property type="evidence" value="ECO:0007669"/>
    <property type="project" value="TreeGrafter"/>
</dbReference>
<dbReference type="GO" id="GO:0003700">
    <property type="term" value="F:DNA-binding transcription factor activity"/>
    <property type="evidence" value="ECO:0007669"/>
    <property type="project" value="TreeGrafter"/>
</dbReference>
<keyword evidence="1" id="KW-0238">DNA-binding</keyword>
<evidence type="ECO:0000313" key="3">
    <source>
        <dbReference type="Proteomes" id="UP000005317"/>
    </source>
</evidence>
<dbReference type="Proteomes" id="UP000005317">
    <property type="component" value="Unassembled WGS sequence"/>
</dbReference>
<dbReference type="SUPFAM" id="SSF46785">
    <property type="entry name" value="Winged helix' DNA-binding domain"/>
    <property type="match status" value="1"/>
</dbReference>
<accession>A0A656HK07</accession>
<sequence>MKLSTKSRYAVTAMLDIAQHDNAHPLTLQDIALNQNISLSYIEQIFSKLRQSDLVRGIRGPGGGYCLARPANLISVTDIIDAVDPEEAEPAYSEKSAKNTPAELMWRQLSSKLHDFLQDIHLSDFIEDSISPPSYFESIKSTPAYQISHMFKPRTSLSNTAFN</sequence>
<dbReference type="AlphaFoldDB" id="A0A656HK07"/>
<dbReference type="NCBIfam" id="TIGR00738">
    <property type="entry name" value="rrf2_super"/>
    <property type="match status" value="1"/>
</dbReference>
<dbReference type="InterPro" id="IPR036388">
    <property type="entry name" value="WH-like_DNA-bd_sf"/>
</dbReference>
<dbReference type="InterPro" id="IPR000944">
    <property type="entry name" value="Tscrpt_reg_Rrf2"/>
</dbReference>